<dbReference type="Proteomes" id="UP000321400">
    <property type="component" value="Unassembled WGS sequence"/>
</dbReference>
<keyword evidence="2" id="KW-1185">Reference proteome</keyword>
<sequence>MFIYAIDSYTKKEHSLPKHNLRFGKRLRHTRTIYVEHCQYYLTDVEKSQLKHFETKGYYIDVVLILKATLL</sequence>
<dbReference type="EMBL" id="BJYE01000059">
    <property type="protein sequence ID" value="GEN58030.1"/>
    <property type="molecule type" value="Genomic_DNA"/>
</dbReference>
<dbReference type="AlphaFoldDB" id="A0A511X521"/>
<accession>A0A511X521</accession>
<evidence type="ECO:0000313" key="1">
    <source>
        <dbReference type="EMBL" id="GEN58030.1"/>
    </source>
</evidence>
<reference evidence="1 2" key="1">
    <citation type="submission" date="2019-07" db="EMBL/GenBank/DDBJ databases">
        <title>Whole genome shotgun sequence of Halolactibacillus alkaliphilus NBRC 103919.</title>
        <authorList>
            <person name="Hosoyama A."/>
            <person name="Uohara A."/>
            <person name="Ohji S."/>
            <person name="Ichikawa N."/>
        </authorList>
    </citation>
    <scope>NUCLEOTIDE SEQUENCE [LARGE SCALE GENOMIC DNA]</scope>
    <source>
        <strain evidence="1 2">NBRC 103919</strain>
    </source>
</reference>
<gene>
    <name evidence="1" type="ORF">HAL01_24940</name>
</gene>
<evidence type="ECO:0000313" key="2">
    <source>
        <dbReference type="Proteomes" id="UP000321400"/>
    </source>
</evidence>
<proteinExistence type="predicted"/>
<name>A0A511X521_9BACI</name>
<protein>
    <submittedName>
        <fullName evidence="1">Uncharacterized protein</fullName>
    </submittedName>
</protein>
<organism evidence="1 2">
    <name type="scientific">Halolactibacillus alkaliphilus</name>
    <dbReference type="NCBI Taxonomy" id="442899"/>
    <lineage>
        <taxon>Bacteria</taxon>
        <taxon>Bacillati</taxon>
        <taxon>Bacillota</taxon>
        <taxon>Bacilli</taxon>
        <taxon>Bacillales</taxon>
        <taxon>Bacillaceae</taxon>
        <taxon>Halolactibacillus</taxon>
    </lineage>
</organism>
<comment type="caution">
    <text evidence="1">The sequence shown here is derived from an EMBL/GenBank/DDBJ whole genome shotgun (WGS) entry which is preliminary data.</text>
</comment>